<reference evidence="4" key="1">
    <citation type="journal article" date="2006" name="PLoS Genet.">
        <title>Genetic analysis of the capsular biosynthetic locus from all 90 pneumococcal serotypes.</title>
        <authorList>
            <person name="Bentley S.D."/>
            <person name="Aanensen D.M."/>
            <person name="Mavroidi A."/>
            <person name="Saunders D."/>
            <person name="Rabbinowitsch E."/>
            <person name="Collins M."/>
            <person name="Donohoe K."/>
            <person name="Harris D."/>
            <person name="Murphy L."/>
            <person name="Quail M.A."/>
            <person name="Samuel G."/>
            <person name="Skovsted I.C."/>
            <person name="Kaltoft M.S."/>
            <person name="Barrell B."/>
            <person name="Reeves P.R."/>
            <person name="Parkhill J."/>
            <person name="Spratt B.G."/>
        </authorList>
    </citation>
    <scope>NUCLEOTIDE SEQUENCE</scope>
    <source>
        <strain evidence="4">34357</strain>
    </source>
</reference>
<dbReference type="GO" id="GO:0016757">
    <property type="term" value="F:glycosyltransferase activity"/>
    <property type="evidence" value="ECO:0007669"/>
    <property type="project" value="UniProtKB-KW"/>
</dbReference>
<dbReference type="InterPro" id="IPR001173">
    <property type="entry name" value="Glyco_trans_2-like"/>
</dbReference>
<protein>
    <submittedName>
        <fullName evidence="4">Putative glycosyl transferase</fullName>
    </submittedName>
</protein>
<dbReference type="RefSeq" id="WP_050200410.1">
    <property type="nucleotide sequence ID" value="NZ_CFCN01000007.1"/>
</dbReference>
<name>Q4K1T7_STREE</name>
<dbReference type="PANTHER" id="PTHR22916">
    <property type="entry name" value="GLYCOSYLTRANSFERASE"/>
    <property type="match status" value="1"/>
</dbReference>
<dbReference type="Gene3D" id="3.90.550.10">
    <property type="entry name" value="Spore Coat Polysaccharide Biosynthesis Protein SpsA, Chain A"/>
    <property type="match status" value="1"/>
</dbReference>
<dbReference type="PANTHER" id="PTHR22916:SF51">
    <property type="entry name" value="GLYCOSYLTRANSFERASE EPSH-RELATED"/>
    <property type="match status" value="1"/>
</dbReference>
<keyword evidence="1" id="KW-0328">Glycosyltransferase</keyword>
<evidence type="ECO:0000259" key="3">
    <source>
        <dbReference type="Pfam" id="PF00535"/>
    </source>
</evidence>
<evidence type="ECO:0000313" key="4">
    <source>
        <dbReference type="EMBL" id="CAI33308.1"/>
    </source>
</evidence>
<keyword evidence="2 4" id="KW-0808">Transferase</keyword>
<proteinExistence type="predicted"/>
<organism evidence="4">
    <name type="scientific">Streptococcus pneumoniae</name>
    <dbReference type="NCBI Taxonomy" id="1313"/>
    <lineage>
        <taxon>Bacteria</taxon>
        <taxon>Bacillati</taxon>
        <taxon>Bacillota</taxon>
        <taxon>Bacilli</taxon>
        <taxon>Lactobacillales</taxon>
        <taxon>Streptococcaceae</taxon>
        <taxon>Streptococcus</taxon>
    </lineage>
</organism>
<dbReference type="AlphaFoldDB" id="Q4K1T7"/>
<dbReference type="Pfam" id="PF00535">
    <property type="entry name" value="Glycos_transf_2"/>
    <property type="match status" value="1"/>
</dbReference>
<gene>
    <name evidence="4" type="primary">wcrD</name>
    <name evidence="4" type="ORF">SPC13_0015</name>
</gene>
<dbReference type="CAZy" id="GT2">
    <property type="family name" value="Glycosyltransferase Family 2"/>
</dbReference>
<dbReference type="CDD" id="cd00761">
    <property type="entry name" value="Glyco_tranf_GTA_type"/>
    <property type="match status" value="1"/>
</dbReference>
<sequence length="329" mass="39188">MILSIVVPTYNIEKYIERNIESFLNVEDELKSLFEILIINDGSTDKTLQVVTELISKIDCLNIRVINKSNGGHGSAVNRGIEEAKGKYFKIVDGDDWVKKSDFEEYLKRLEKTNVDMVVTNFSKQYTYENRVELEKVINVEDYYKSNKIPKIFPMHSVTYKTCILKENNIKLTEKIFYVDIQYIVFPLKYISDWEYWNLDVYQYFLGRPDQSMTIENRMKNIEHSRKVTESILEFYSTLGDVYFKDIVNSLLKGLLNTRYLLAFLSDDRERLLKETTDYIRKYKIKYTYDSRMKTSYLLYLNEIHNRRYSFIVYPIVGFKLNRLSKYGI</sequence>
<evidence type="ECO:0000256" key="1">
    <source>
        <dbReference type="ARBA" id="ARBA00022676"/>
    </source>
</evidence>
<feature type="domain" description="Glycosyltransferase 2-like" evidence="3">
    <location>
        <begin position="4"/>
        <end position="137"/>
    </location>
</feature>
<accession>Q4K1T7</accession>
<evidence type="ECO:0000256" key="2">
    <source>
        <dbReference type="ARBA" id="ARBA00022679"/>
    </source>
</evidence>
<dbReference type="EMBL" id="CR931661">
    <property type="protein sequence ID" value="CAI33308.1"/>
    <property type="molecule type" value="Genomic_DNA"/>
</dbReference>
<dbReference type="SUPFAM" id="SSF53448">
    <property type="entry name" value="Nucleotide-diphospho-sugar transferases"/>
    <property type="match status" value="1"/>
</dbReference>
<dbReference type="InterPro" id="IPR029044">
    <property type="entry name" value="Nucleotide-diphossugar_trans"/>
</dbReference>